<evidence type="ECO:0000313" key="10">
    <source>
        <dbReference type="Proteomes" id="UP000661435"/>
    </source>
</evidence>
<evidence type="ECO:0000256" key="3">
    <source>
        <dbReference type="ARBA" id="ARBA00022475"/>
    </source>
</evidence>
<dbReference type="AlphaFoldDB" id="A0A8J6JCX4"/>
<keyword evidence="7 8" id="KW-0472">Membrane</keyword>
<dbReference type="GO" id="GO:0022857">
    <property type="term" value="F:transmembrane transporter activity"/>
    <property type="evidence" value="ECO:0007669"/>
    <property type="project" value="InterPro"/>
</dbReference>
<keyword evidence="4" id="KW-0997">Cell inner membrane</keyword>
<dbReference type="Pfam" id="PF02653">
    <property type="entry name" value="BPD_transp_2"/>
    <property type="match status" value="1"/>
</dbReference>
<feature type="transmembrane region" description="Helical" evidence="8">
    <location>
        <begin position="216"/>
        <end position="240"/>
    </location>
</feature>
<evidence type="ECO:0000256" key="8">
    <source>
        <dbReference type="SAM" id="Phobius"/>
    </source>
</evidence>
<comment type="caution">
    <text evidence="9">The sequence shown here is derived from an EMBL/GenBank/DDBJ whole genome shotgun (WGS) entry which is preliminary data.</text>
</comment>
<keyword evidence="10" id="KW-1185">Reference proteome</keyword>
<keyword evidence="6 8" id="KW-1133">Transmembrane helix</keyword>
<evidence type="ECO:0000256" key="2">
    <source>
        <dbReference type="ARBA" id="ARBA00022448"/>
    </source>
</evidence>
<evidence type="ECO:0000256" key="7">
    <source>
        <dbReference type="ARBA" id="ARBA00023136"/>
    </source>
</evidence>
<protein>
    <submittedName>
        <fullName evidence="9">ABC transporter permease</fullName>
    </submittedName>
</protein>
<feature type="transmembrane region" description="Helical" evidence="8">
    <location>
        <begin position="121"/>
        <end position="141"/>
    </location>
</feature>
<reference evidence="9" key="1">
    <citation type="submission" date="2020-08" db="EMBL/GenBank/DDBJ databases">
        <title>Genome public.</title>
        <authorList>
            <person name="Liu C."/>
            <person name="Sun Q."/>
        </authorList>
    </citation>
    <scope>NUCLEOTIDE SEQUENCE</scope>
    <source>
        <strain evidence="9">NSJ-51</strain>
    </source>
</reference>
<dbReference type="CDD" id="cd06579">
    <property type="entry name" value="TM_PBP1_transp_AraH_like"/>
    <property type="match status" value="1"/>
</dbReference>
<dbReference type="GO" id="GO:0005886">
    <property type="term" value="C:plasma membrane"/>
    <property type="evidence" value="ECO:0007669"/>
    <property type="project" value="UniProtKB-SubCell"/>
</dbReference>
<feature type="transmembrane region" description="Helical" evidence="8">
    <location>
        <begin position="12"/>
        <end position="32"/>
    </location>
</feature>
<dbReference type="PANTHER" id="PTHR32196">
    <property type="entry name" value="ABC TRANSPORTER PERMEASE PROTEIN YPHD-RELATED-RELATED"/>
    <property type="match status" value="1"/>
</dbReference>
<evidence type="ECO:0000256" key="6">
    <source>
        <dbReference type="ARBA" id="ARBA00022989"/>
    </source>
</evidence>
<evidence type="ECO:0000256" key="4">
    <source>
        <dbReference type="ARBA" id="ARBA00022519"/>
    </source>
</evidence>
<dbReference type="Proteomes" id="UP000661435">
    <property type="component" value="Unassembled WGS sequence"/>
</dbReference>
<comment type="subcellular location">
    <subcellularLocation>
        <location evidence="1">Cell membrane</location>
        <topology evidence="1">Multi-pass membrane protein</topology>
    </subcellularLocation>
</comment>
<keyword evidence="5 8" id="KW-0812">Transmembrane</keyword>
<evidence type="ECO:0000256" key="5">
    <source>
        <dbReference type="ARBA" id="ARBA00022692"/>
    </source>
</evidence>
<keyword evidence="2" id="KW-0813">Transport</keyword>
<sequence length="321" mass="33756">MKTDLIKGRLGRLKQLGTLLIYLAMVLIFTLLKPNYLTLTNFRSILIQAAMLGIISSGMTLVMMTGGVDMSVGAVAGVSTLAGMWPVVFDELPLAVGILIALGIALAFGLINGICISRLGIAPFVATLGTMFLAQGLQYLFSEGGMSISYGFPATYKFLGSGSLGPFPMPLVLFLVLLAALVLATEYAPAGRYLRGTGLNQFASELSGVKIRSFTLLSYVLCSLLAAVLGLVLGASQAYVSPDHGSSFLMDSLLVVLLGKTLVGGRISIYATAFGALFLRSFETGLSMIGIPVTALNVCKGTLLVIILLLALVRQKRRGGS</sequence>
<feature type="transmembrane region" description="Helical" evidence="8">
    <location>
        <begin position="167"/>
        <end position="185"/>
    </location>
</feature>
<gene>
    <name evidence="9" type="ORF">H8S57_01950</name>
</gene>
<proteinExistence type="predicted"/>
<organism evidence="9 10">
    <name type="scientific">Lawsonibacter hominis</name>
    <dbReference type="NCBI Taxonomy" id="2763053"/>
    <lineage>
        <taxon>Bacteria</taxon>
        <taxon>Bacillati</taxon>
        <taxon>Bacillota</taxon>
        <taxon>Clostridia</taxon>
        <taxon>Eubacteriales</taxon>
        <taxon>Oscillospiraceae</taxon>
        <taxon>Lawsonibacter</taxon>
    </lineage>
</organism>
<dbReference type="EMBL" id="JACOPP010000002">
    <property type="protein sequence ID" value="MBC5732490.1"/>
    <property type="molecule type" value="Genomic_DNA"/>
</dbReference>
<feature type="transmembrane region" description="Helical" evidence="8">
    <location>
        <begin position="44"/>
        <end position="63"/>
    </location>
</feature>
<feature type="transmembrane region" description="Helical" evidence="8">
    <location>
        <begin position="291"/>
        <end position="313"/>
    </location>
</feature>
<evidence type="ECO:0000256" key="1">
    <source>
        <dbReference type="ARBA" id="ARBA00004651"/>
    </source>
</evidence>
<accession>A0A8J6JCX4</accession>
<dbReference type="PANTHER" id="PTHR32196:SF21">
    <property type="entry name" value="ABC TRANSPORTER PERMEASE PROTEIN YPHD-RELATED"/>
    <property type="match status" value="1"/>
</dbReference>
<feature type="transmembrane region" description="Helical" evidence="8">
    <location>
        <begin position="94"/>
        <end position="114"/>
    </location>
</feature>
<dbReference type="RefSeq" id="WP_186906392.1">
    <property type="nucleotide sequence ID" value="NZ_JACOPP010000002.1"/>
</dbReference>
<dbReference type="InterPro" id="IPR001851">
    <property type="entry name" value="ABC_transp_permease"/>
</dbReference>
<evidence type="ECO:0000313" key="9">
    <source>
        <dbReference type="EMBL" id="MBC5732490.1"/>
    </source>
</evidence>
<name>A0A8J6JCX4_9FIRM</name>
<keyword evidence="3" id="KW-1003">Cell membrane</keyword>